<proteinExistence type="predicted"/>
<comment type="caution">
    <text evidence="1">The sequence shown here is derived from an EMBL/GenBank/DDBJ whole genome shotgun (WGS) entry which is preliminary data.</text>
</comment>
<organism evidence="1 2">
    <name type="scientific">Culex pipiens pipiens</name>
    <name type="common">Northern house mosquito</name>
    <dbReference type="NCBI Taxonomy" id="38569"/>
    <lineage>
        <taxon>Eukaryota</taxon>
        <taxon>Metazoa</taxon>
        <taxon>Ecdysozoa</taxon>
        <taxon>Arthropoda</taxon>
        <taxon>Hexapoda</taxon>
        <taxon>Insecta</taxon>
        <taxon>Pterygota</taxon>
        <taxon>Neoptera</taxon>
        <taxon>Endopterygota</taxon>
        <taxon>Diptera</taxon>
        <taxon>Nematocera</taxon>
        <taxon>Culicoidea</taxon>
        <taxon>Culicidae</taxon>
        <taxon>Culicinae</taxon>
        <taxon>Culicini</taxon>
        <taxon>Culex</taxon>
        <taxon>Culex</taxon>
    </lineage>
</organism>
<gene>
    <name evidence="1" type="ORF">pipiens_007318</name>
</gene>
<feature type="non-terminal residue" evidence="1">
    <location>
        <position position="41"/>
    </location>
</feature>
<evidence type="ECO:0000313" key="1">
    <source>
        <dbReference type="EMBL" id="KAL1400565.1"/>
    </source>
</evidence>
<dbReference type="Proteomes" id="UP001562425">
    <property type="component" value="Unassembled WGS sequence"/>
</dbReference>
<accession>A0ABD1DMW2</accession>
<sequence>MLLTLFYSEISQKGKRKSRGKVIGWILSLGTWLKEDCLLPV</sequence>
<reference evidence="1 2" key="1">
    <citation type="submission" date="2024-05" db="EMBL/GenBank/DDBJ databases">
        <title>Culex pipiens pipiens assembly and annotation.</title>
        <authorList>
            <person name="Alout H."/>
            <person name="Durand T."/>
        </authorList>
    </citation>
    <scope>NUCLEOTIDE SEQUENCE [LARGE SCALE GENOMIC DNA]</scope>
    <source>
        <strain evidence="1">HA-2024</strain>
        <tissue evidence="1">Whole body</tissue>
    </source>
</reference>
<protein>
    <submittedName>
        <fullName evidence="1">Uncharacterized protein</fullName>
    </submittedName>
</protein>
<dbReference type="AlphaFoldDB" id="A0ABD1DMW2"/>
<name>A0ABD1DMW2_CULPP</name>
<evidence type="ECO:0000313" key="2">
    <source>
        <dbReference type="Proteomes" id="UP001562425"/>
    </source>
</evidence>
<keyword evidence="2" id="KW-1185">Reference proteome</keyword>
<dbReference type="EMBL" id="JBEHCU010005202">
    <property type="protein sequence ID" value="KAL1400565.1"/>
    <property type="molecule type" value="Genomic_DNA"/>
</dbReference>